<dbReference type="Proteomes" id="UP000503820">
    <property type="component" value="Unassembled WGS sequence"/>
</dbReference>
<proteinExistence type="predicted"/>
<dbReference type="EMBL" id="BLVP01000008">
    <property type="protein sequence ID" value="GFM37522.1"/>
    <property type="molecule type" value="Genomic_DNA"/>
</dbReference>
<name>A0A7J0BWI6_9BACT</name>
<protein>
    <recommendedName>
        <fullName evidence="1">4Fe-4S ferredoxin-type domain-containing protein</fullName>
    </recommendedName>
</protein>
<reference evidence="2 3" key="1">
    <citation type="submission" date="2020-05" db="EMBL/GenBank/DDBJ databases">
        <title>Draft genome sequence of Desulfovibrio psychrotolerans JS1T.</title>
        <authorList>
            <person name="Ueno A."/>
            <person name="Tamazawa S."/>
            <person name="Tamamura S."/>
            <person name="Murakami T."/>
            <person name="Kiyama T."/>
            <person name="Inomata H."/>
            <person name="Amano Y."/>
            <person name="Miyakawa K."/>
            <person name="Tamaki H."/>
            <person name="Naganuma T."/>
            <person name="Kaneko K."/>
        </authorList>
    </citation>
    <scope>NUCLEOTIDE SEQUENCE [LARGE SCALE GENOMIC DNA]</scope>
    <source>
        <strain evidence="2 3">JS1</strain>
    </source>
</reference>
<accession>A0A7J0BWI6</accession>
<feature type="domain" description="4Fe-4S ferredoxin-type" evidence="1">
    <location>
        <begin position="4"/>
        <end position="32"/>
    </location>
</feature>
<dbReference type="InterPro" id="IPR017896">
    <property type="entry name" value="4Fe4S_Fe-S-bd"/>
</dbReference>
<dbReference type="SUPFAM" id="SSF54862">
    <property type="entry name" value="4Fe-4S ferredoxins"/>
    <property type="match status" value="1"/>
</dbReference>
<gene>
    <name evidence="2" type="ORF">DSM19430T_22060</name>
</gene>
<dbReference type="PROSITE" id="PS51379">
    <property type="entry name" value="4FE4S_FER_2"/>
    <property type="match status" value="1"/>
</dbReference>
<keyword evidence="3" id="KW-1185">Reference proteome</keyword>
<evidence type="ECO:0000259" key="1">
    <source>
        <dbReference type="PROSITE" id="PS51379"/>
    </source>
</evidence>
<dbReference type="Gene3D" id="3.30.70.20">
    <property type="match status" value="1"/>
</dbReference>
<comment type="caution">
    <text evidence="2">The sequence shown here is derived from an EMBL/GenBank/DDBJ whole genome shotgun (WGS) entry which is preliminary data.</text>
</comment>
<dbReference type="AlphaFoldDB" id="A0A7J0BWI6"/>
<evidence type="ECO:0000313" key="3">
    <source>
        <dbReference type="Proteomes" id="UP000503820"/>
    </source>
</evidence>
<organism evidence="2 3">
    <name type="scientific">Desulfovibrio psychrotolerans</name>
    <dbReference type="NCBI Taxonomy" id="415242"/>
    <lineage>
        <taxon>Bacteria</taxon>
        <taxon>Pseudomonadati</taxon>
        <taxon>Thermodesulfobacteriota</taxon>
        <taxon>Desulfovibrionia</taxon>
        <taxon>Desulfovibrionales</taxon>
        <taxon>Desulfovibrionaceae</taxon>
        <taxon>Desulfovibrio</taxon>
    </lineage>
</organism>
<sequence>MTDDRLLTITANCTGCGACAELQPDYIGWDEEESRPLLLTDVAPDAVVYELQAFCPEDCFDYE</sequence>
<dbReference type="RefSeq" id="WP_174410112.1">
    <property type="nucleotide sequence ID" value="NZ_BLVP01000008.1"/>
</dbReference>
<evidence type="ECO:0000313" key="2">
    <source>
        <dbReference type="EMBL" id="GFM37522.1"/>
    </source>
</evidence>